<dbReference type="Pfam" id="PF02342">
    <property type="entry name" value="TerD"/>
    <property type="match status" value="1"/>
</dbReference>
<evidence type="ECO:0000313" key="4">
    <source>
        <dbReference type="Proteomes" id="UP000483432"/>
    </source>
</evidence>
<dbReference type="EMBL" id="JAAFGW010000003">
    <property type="protein sequence ID" value="NDP46862.1"/>
    <property type="molecule type" value="Genomic_DNA"/>
</dbReference>
<accession>A0A7C9NPW3</accession>
<proteinExistence type="predicted"/>
<dbReference type="InterPro" id="IPR051324">
    <property type="entry name" value="Stress/Tellurium_Resist"/>
</dbReference>
<keyword evidence="1" id="KW-0778">Tellurium resistance</keyword>
<dbReference type="AlphaFoldDB" id="A0A7C9NPW3"/>
<dbReference type="Proteomes" id="UP000483432">
    <property type="component" value="Unassembled WGS sequence"/>
</dbReference>
<reference evidence="3 4" key="1">
    <citation type="submission" date="2019-09" db="EMBL/GenBank/DDBJ databases">
        <title>H2 Metabolism Revealed by Metagenomic Analysis in Subglacial Sediment of East Antarctica.</title>
        <authorList>
            <person name="Yang Z."/>
            <person name="Zhang Y."/>
            <person name="Lv Y."/>
            <person name="Yan W."/>
            <person name="Xiao X."/>
            <person name="Sun B."/>
            <person name="Ma H."/>
        </authorList>
    </citation>
    <scope>NUCLEOTIDE SEQUENCE [LARGE SCALE GENOMIC DNA]</scope>
    <source>
        <strain evidence="3">Bin2_2</strain>
    </source>
</reference>
<evidence type="ECO:0000259" key="2">
    <source>
        <dbReference type="Pfam" id="PF02342"/>
    </source>
</evidence>
<evidence type="ECO:0000256" key="1">
    <source>
        <dbReference type="ARBA" id="ARBA00022686"/>
    </source>
</evidence>
<dbReference type="CDD" id="cd06974">
    <property type="entry name" value="TerD_like"/>
    <property type="match status" value="2"/>
</dbReference>
<dbReference type="InterPro" id="IPR003325">
    <property type="entry name" value="TerD"/>
</dbReference>
<sequence length="403" mass="42970">MTDFARGQKGKLADMGCTGPFPIVLNIAAQGMEIDIACFGLDANDKLSDDRYMVFFNQKSCPGAAVTLEIDAGKSTFATDLSRLPDSIHKLVFAASIGGEGTMRKLGSSSMHLGSTAFIFSGADFQDEKAVIVGEIYKRDGLWRFGAVGQGFNGGLSALLTHFGGAEAVPAPAPAAAPEPKKISLSKITLEKRGDKVSLEKSGSRGFGRIRVNLNWNQAALPIVEPKKSGFLSKIMGGGQAKRNTGIDLDLGCMLQLSDGTPGCVQALGNSFGQFDKPPFLYLEGDDRSGANTDGENLFINGDQLNHIKRLLIFTFIYDGAPNWAATNGVVTIEAPGQAPVEVRLDNGTDATMCAIAMIENNGGKLQITKLVEYFQHRGGVSTHQQMNDRFGFGLQFKAGSKD</sequence>
<dbReference type="Gene3D" id="2.60.60.30">
    <property type="entry name" value="sav2460 like domains"/>
    <property type="match status" value="2"/>
</dbReference>
<evidence type="ECO:0000313" key="3">
    <source>
        <dbReference type="EMBL" id="NDP46862.1"/>
    </source>
</evidence>
<comment type="caution">
    <text evidence="3">The sequence shown here is derived from an EMBL/GenBank/DDBJ whole genome shotgun (WGS) entry which is preliminary data.</text>
</comment>
<protein>
    <submittedName>
        <fullName evidence="3">Tellurium resistance protein</fullName>
    </submittedName>
</protein>
<dbReference type="PANTHER" id="PTHR32097:SF3">
    <property type="entry name" value="TELLURITE RESISTANCE PROTEIN"/>
    <property type="match status" value="1"/>
</dbReference>
<dbReference type="GO" id="GO:0046690">
    <property type="term" value="P:response to tellurium ion"/>
    <property type="evidence" value="ECO:0007669"/>
    <property type="project" value="UniProtKB-KW"/>
</dbReference>
<organism evidence="3 4">
    <name type="scientific">Sulfuriferula multivorans</name>
    <dbReference type="NCBI Taxonomy" id="1559896"/>
    <lineage>
        <taxon>Bacteria</taxon>
        <taxon>Pseudomonadati</taxon>
        <taxon>Pseudomonadota</taxon>
        <taxon>Betaproteobacteria</taxon>
        <taxon>Nitrosomonadales</taxon>
        <taxon>Sulfuricellaceae</taxon>
        <taxon>Sulfuriferula</taxon>
    </lineage>
</organism>
<feature type="domain" description="TerD" evidence="2">
    <location>
        <begin position="29"/>
        <end position="163"/>
    </location>
</feature>
<dbReference type="InterPro" id="IPR017115">
    <property type="entry name" value="Tellurite_resistance_TerA"/>
</dbReference>
<dbReference type="PIRSF" id="PIRSF037118">
    <property type="entry name" value="Tellurite_resistance_TerA"/>
    <property type="match status" value="1"/>
</dbReference>
<gene>
    <name evidence="3" type="ORF">GZ085_00455</name>
</gene>
<name>A0A7C9NPW3_9PROT</name>
<dbReference type="PANTHER" id="PTHR32097">
    <property type="entry name" value="CAMP-BINDING PROTEIN 1-RELATED"/>
    <property type="match status" value="1"/>
</dbReference>